<dbReference type="EMBL" id="GIBP01001274">
    <property type="protein sequence ID" value="NDV30243.1"/>
    <property type="molecule type" value="Transcribed_RNA"/>
</dbReference>
<feature type="repeat" description="WD" evidence="3">
    <location>
        <begin position="296"/>
        <end position="335"/>
    </location>
</feature>
<reference evidence="5" key="1">
    <citation type="journal article" date="2020" name="J. Eukaryot. Microbiol.">
        <title>De novo Sequencing, Assembly and Annotation of the Transcriptome for the Free-Living Testate Amoeba Arcella intermedia.</title>
        <authorList>
            <person name="Ribeiro G.M."/>
            <person name="Porfirio-Sousa A.L."/>
            <person name="Maurer-Alcala X.X."/>
            <person name="Katz L.A."/>
            <person name="Lahr D.J.G."/>
        </authorList>
    </citation>
    <scope>NUCLEOTIDE SEQUENCE</scope>
</reference>
<dbReference type="Pfam" id="PF00400">
    <property type="entry name" value="WD40"/>
    <property type="match status" value="6"/>
</dbReference>
<dbReference type="InterPro" id="IPR036322">
    <property type="entry name" value="WD40_repeat_dom_sf"/>
</dbReference>
<dbReference type="InterPro" id="IPR001680">
    <property type="entry name" value="WD40_rpt"/>
</dbReference>
<feature type="repeat" description="WD" evidence="3">
    <location>
        <begin position="419"/>
        <end position="462"/>
    </location>
</feature>
<name>A0A6B2KZP7_9EUKA</name>
<protein>
    <recommendedName>
        <fullName evidence="4">Nucleotide-diphospho-sugar transferase domain-containing protein</fullName>
    </recommendedName>
</protein>
<evidence type="ECO:0000256" key="3">
    <source>
        <dbReference type="PROSITE-ProRule" id="PRU00221"/>
    </source>
</evidence>
<dbReference type="Gene3D" id="2.130.10.10">
    <property type="entry name" value="YVTN repeat-like/Quinoprotein amine dehydrogenase"/>
    <property type="match status" value="2"/>
</dbReference>
<evidence type="ECO:0000256" key="2">
    <source>
        <dbReference type="ARBA" id="ARBA00022737"/>
    </source>
</evidence>
<dbReference type="PANTHER" id="PTHR19848">
    <property type="entry name" value="WD40 REPEAT PROTEIN"/>
    <property type="match status" value="1"/>
</dbReference>
<dbReference type="Pfam" id="PF03407">
    <property type="entry name" value="Nucleotid_trans"/>
    <property type="match status" value="1"/>
</dbReference>
<proteinExistence type="predicted"/>
<dbReference type="SUPFAM" id="SSF50978">
    <property type="entry name" value="WD40 repeat-like"/>
    <property type="match status" value="2"/>
</dbReference>
<dbReference type="InterPro" id="IPR019775">
    <property type="entry name" value="WD40_repeat_CS"/>
</dbReference>
<feature type="repeat" description="WD" evidence="3">
    <location>
        <begin position="543"/>
        <end position="582"/>
    </location>
</feature>
<dbReference type="PANTHER" id="PTHR19848:SF8">
    <property type="entry name" value="F-BOX AND WD REPEAT DOMAIN CONTAINING 7"/>
    <property type="match status" value="1"/>
</dbReference>
<sequence length="619" mass="70490">MTFSNYGYLDMLLNWIYNITALKITNYVIAALDRLTYEALEKLGVESFFYDKDEMVKFYDAKECNFNSVEFMSICNEKPFLVNEILKGGFDCLWTDTDIIFFKNPLPVFDEQIADFQFQSDDDDICAGFFYAKSNPRTIRFLNAVVAHTRQVVVLDDQSIMRLYLHDPNYAVRMVGDVENVSFEQRNSDFLMKVDKMNVKHQSAHPAPSQDSLVACYYTLDRVRFPNGTAYFNAKLPQKLGIIPHIVHNNCIIGHTGKVDRFKLYNMWFIGENNDTTWLNPPQPPKLALFSPIRILKGHIEVISTLAIRGTALISSGYDKQLRHWDISNGLQLLDTHYLNKRGGAWSIKFWDFSNSDKQFSSFIEKEANKPQPQTDHSKLLQSLGVAQTNKVGEVLFTGGHDKKIFAWEVKGWKKIMEYKGHIGIVNSIFLHDYKGQLTLLSGSDDGDIRSWNIFTGEKIKIYRGHTSWVSALIASGPIMYSASHDGTAMAWEISTGRILQIYKGHNSWVRTLALHNDTLYTAAADGKIKAWAVRSGDCLATLEGHTGGINDIIIRQDILYSASDDKTVRAWDLKENKPIAIYQGHTGIISSLESDNHHLYTASYDRLIMQWPLSTTTQ</sequence>
<evidence type="ECO:0000256" key="1">
    <source>
        <dbReference type="ARBA" id="ARBA00022574"/>
    </source>
</evidence>
<dbReference type="PROSITE" id="PS50294">
    <property type="entry name" value="WD_REPEATS_REGION"/>
    <property type="match status" value="2"/>
</dbReference>
<keyword evidence="2" id="KW-0677">Repeat</keyword>
<evidence type="ECO:0000313" key="5">
    <source>
        <dbReference type="EMBL" id="NDV30243.1"/>
    </source>
</evidence>
<dbReference type="SMART" id="SM00320">
    <property type="entry name" value="WD40"/>
    <property type="match status" value="7"/>
</dbReference>
<evidence type="ECO:0000259" key="4">
    <source>
        <dbReference type="Pfam" id="PF03407"/>
    </source>
</evidence>
<keyword evidence="1 3" id="KW-0853">WD repeat</keyword>
<dbReference type="CDD" id="cd00200">
    <property type="entry name" value="WD40"/>
    <property type="match status" value="1"/>
</dbReference>
<dbReference type="PROSITE" id="PS50082">
    <property type="entry name" value="WD_REPEATS_2"/>
    <property type="match status" value="5"/>
</dbReference>
<accession>A0A6B2KZP7</accession>
<dbReference type="InterPro" id="IPR005069">
    <property type="entry name" value="Nucl-diP-sugar_transferase"/>
</dbReference>
<dbReference type="InterPro" id="IPR015943">
    <property type="entry name" value="WD40/YVTN_repeat-like_dom_sf"/>
</dbReference>
<dbReference type="PROSITE" id="PS00678">
    <property type="entry name" value="WD_REPEATS_1"/>
    <property type="match status" value="3"/>
</dbReference>
<dbReference type="PRINTS" id="PR00320">
    <property type="entry name" value="GPROTEINBRPT"/>
</dbReference>
<feature type="repeat" description="WD" evidence="3">
    <location>
        <begin position="503"/>
        <end position="542"/>
    </location>
</feature>
<dbReference type="InterPro" id="IPR020472">
    <property type="entry name" value="WD40_PAC1"/>
</dbReference>
<dbReference type="AlphaFoldDB" id="A0A6B2KZP7"/>
<organism evidence="5">
    <name type="scientific">Arcella intermedia</name>
    <dbReference type="NCBI Taxonomy" id="1963864"/>
    <lineage>
        <taxon>Eukaryota</taxon>
        <taxon>Amoebozoa</taxon>
        <taxon>Tubulinea</taxon>
        <taxon>Elardia</taxon>
        <taxon>Arcellinida</taxon>
        <taxon>Sphaerothecina</taxon>
        <taxon>Arcellidae</taxon>
        <taxon>Arcella</taxon>
    </lineage>
</organism>
<feature type="domain" description="Nucleotide-diphospho-sugar transferase" evidence="4">
    <location>
        <begin position="23"/>
        <end position="262"/>
    </location>
</feature>
<feature type="repeat" description="WD" evidence="3">
    <location>
        <begin position="463"/>
        <end position="502"/>
    </location>
</feature>